<evidence type="ECO:0000256" key="11">
    <source>
        <dbReference type="ARBA" id="ARBA00049348"/>
    </source>
</evidence>
<dbReference type="SUPFAM" id="SSF46767">
    <property type="entry name" value="Methylated DNA-protein cysteine methyltransferase, C-terminal domain"/>
    <property type="match status" value="1"/>
</dbReference>
<evidence type="ECO:0000256" key="4">
    <source>
        <dbReference type="ARBA" id="ARBA00015377"/>
    </source>
</evidence>
<reference evidence="14 15" key="1">
    <citation type="submission" date="2023-11" db="EMBL/GenBank/DDBJ databases">
        <title>An acidophilic fungus is an integral part of prey digestion in a carnivorous sundew plant.</title>
        <authorList>
            <person name="Tsai I.J."/>
        </authorList>
    </citation>
    <scope>NUCLEOTIDE SEQUENCE [LARGE SCALE GENOMIC DNA]</scope>
    <source>
        <strain evidence="14">169a</strain>
    </source>
</reference>
<proteinExistence type="inferred from homology"/>
<dbReference type="GO" id="GO:0003908">
    <property type="term" value="F:methylated-DNA-[protein]-cysteine S-methyltransferase activity"/>
    <property type="evidence" value="ECO:0007669"/>
    <property type="project" value="UniProtKB-EC"/>
</dbReference>
<evidence type="ECO:0000256" key="6">
    <source>
        <dbReference type="ARBA" id="ARBA00022679"/>
    </source>
</evidence>
<feature type="domain" description="Methylated-DNA-[protein]-cysteine S-methyltransferase DNA binding" evidence="13">
    <location>
        <begin position="201"/>
        <end position="291"/>
    </location>
</feature>
<comment type="catalytic activity">
    <reaction evidence="1">
        <text>a 4-O-methyl-thymidine in DNA + L-cysteinyl-[protein] = a thymidine in DNA + S-methyl-L-cysteinyl-[protein]</text>
        <dbReference type="Rhea" id="RHEA:53428"/>
        <dbReference type="Rhea" id="RHEA-COMP:10131"/>
        <dbReference type="Rhea" id="RHEA-COMP:10132"/>
        <dbReference type="Rhea" id="RHEA-COMP:13555"/>
        <dbReference type="Rhea" id="RHEA-COMP:13556"/>
        <dbReference type="ChEBI" id="CHEBI:29950"/>
        <dbReference type="ChEBI" id="CHEBI:82612"/>
        <dbReference type="ChEBI" id="CHEBI:137386"/>
        <dbReference type="ChEBI" id="CHEBI:137387"/>
        <dbReference type="EC" id="2.1.1.63"/>
    </reaction>
</comment>
<gene>
    <name evidence="14" type="ORF">R9X50_00492900</name>
</gene>
<evidence type="ECO:0000256" key="10">
    <source>
        <dbReference type="ARBA" id="ARBA00031621"/>
    </source>
</evidence>
<comment type="catalytic activity">
    <reaction evidence="11">
        <text>a 6-O-methyl-2'-deoxyguanosine in DNA + L-cysteinyl-[protein] = S-methyl-L-cysteinyl-[protein] + a 2'-deoxyguanosine in DNA</text>
        <dbReference type="Rhea" id="RHEA:24000"/>
        <dbReference type="Rhea" id="RHEA-COMP:10131"/>
        <dbReference type="Rhea" id="RHEA-COMP:10132"/>
        <dbReference type="Rhea" id="RHEA-COMP:11367"/>
        <dbReference type="Rhea" id="RHEA-COMP:11368"/>
        <dbReference type="ChEBI" id="CHEBI:29950"/>
        <dbReference type="ChEBI" id="CHEBI:82612"/>
        <dbReference type="ChEBI" id="CHEBI:85445"/>
        <dbReference type="ChEBI" id="CHEBI:85448"/>
        <dbReference type="EC" id="2.1.1.63"/>
    </reaction>
</comment>
<name>A0AAQ3M5H6_9PEZI</name>
<evidence type="ECO:0000256" key="12">
    <source>
        <dbReference type="SAM" id="MobiDB-lite"/>
    </source>
</evidence>
<dbReference type="PROSITE" id="PS00374">
    <property type="entry name" value="MGMT"/>
    <property type="match status" value="1"/>
</dbReference>
<dbReference type="InterPro" id="IPR001497">
    <property type="entry name" value="MethylDNA_cys_MeTrfase_AS"/>
</dbReference>
<evidence type="ECO:0000313" key="14">
    <source>
        <dbReference type="EMBL" id="WPH02074.1"/>
    </source>
</evidence>
<dbReference type="CDD" id="cd06445">
    <property type="entry name" value="ATase"/>
    <property type="match status" value="1"/>
</dbReference>
<dbReference type="PANTHER" id="PTHR10815">
    <property type="entry name" value="METHYLATED-DNA--PROTEIN-CYSTEINE METHYLTRANSFERASE"/>
    <property type="match status" value="1"/>
</dbReference>
<feature type="region of interest" description="Disordered" evidence="12">
    <location>
        <begin position="155"/>
        <end position="182"/>
    </location>
</feature>
<keyword evidence="7" id="KW-0227">DNA damage</keyword>
<evidence type="ECO:0000256" key="2">
    <source>
        <dbReference type="ARBA" id="ARBA00008711"/>
    </source>
</evidence>
<dbReference type="EMBL" id="CP138586">
    <property type="protein sequence ID" value="WPH02074.1"/>
    <property type="molecule type" value="Genomic_DNA"/>
</dbReference>
<keyword evidence="15" id="KW-1185">Reference proteome</keyword>
<dbReference type="Proteomes" id="UP001303373">
    <property type="component" value="Chromosome 7"/>
</dbReference>
<dbReference type="Gene3D" id="1.10.10.10">
    <property type="entry name" value="Winged helix-like DNA-binding domain superfamily/Winged helix DNA-binding domain"/>
    <property type="match status" value="1"/>
</dbReference>
<organism evidence="14 15">
    <name type="scientific">Acrodontium crateriforme</name>
    <dbReference type="NCBI Taxonomy" id="150365"/>
    <lineage>
        <taxon>Eukaryota</taxon>
        <taxon>Fungi</taxon>
        <taxon>Dikarya</taxon>
        <taxon>Ascomycota</taxon>
        <taxon>Pezizomycotina</taxon>
        <taxon>Dothideomycetes</taxon>
        <taxon>Dothideomycetidae</taxon>
        <taxon>Mycosphaerellales</taxon>
        <taxon>Teratosphaeriaceae</taxon>
        <taxon>Acrodontium</taxon>
    </lineage>
</organism>
<comment type="similarity">
    <text evidence="2">Belongs to the MGMT family.</text>
</comment>
<keyword evidence="6" id="KW-0808">Transferase</keyword>
<sequence length="309" mass="34042">MSSKIPKEKGLVALQAHWKHLYQDVLPTASKLKDPVQKSWPVVNDHCFARIVLDNAVGKDKPWHEVLDAPAYKNMTREQLESAVDLAERIATGEVEIGLLNERSLKMRGKTSVKRKAAIEPTSGNNIADAKKQKKANTGTISEYFLPSPSSLHNVGAKAKPLLQPEETEKDDNDKNGLKHEEDDNNISVQLALIANSSLSEFRKTALGLLCQIPPGRWSTYKAISDHISATSHKTCARAVGSAMRNNPFAPGVPCHRILAADRTLGGFCGHWGENGRFANKKHELLHLERVRFDSGGKAKGVPFTEFKS</sequence>
<dbReference type="GO" id="GO:0006281">
    <property type="term" value="P:DNA repair"/>
    <property type="evidence" value="ECO:0007669"/>
    <property type="project" value="UniProtKB-KW"/>
</dbReference>
<keyword evidence="5" id="KW-0489">Methyltransferase</keyword>
<dbReference type="InterPro" id="IPR014048">
    <property type="entry name" value="MethylDNA_cys_MeTrfase_DNA-bd"/>
</dbReference>
<evidence type="ECO:0000313" key="15">
    <source>
        <dbReference type="Proteomes" id="UP001303373"/>
    </source>
</evidence>
<dbReference type="InterPro" id="IPR036217">
    <property type="entry name" value="MethylDNA_cys_MeTrfase_DNAb"/>
</dbReference>
<feature type="compositionally biased region" description="Basic and acidic residues" evidence="12">
    <location>
        <begin position="172"/>
        <end position="182"/>
    </location>
</feature>
<dbReference type="AlphaFoldDB" id="A0AAQ3M5H6"/>
<dbReference type="NCBIfam" id="TIGR00589">
    <property type="entry name" value="ogt"/>
    <property type="match status" value="1"/>
</dbReference>
<dbReference type="EC" id="2.1.1.63" evidence="3"/>
<evidence type="ECO:0000256" key="9">
    <source>
        <dbReference type="ARBA" id="ARBA00030795"/>
    </source>
</evidence>
<evidence type="ECO:0000256" key="7">
    <source>
        <dbReference type="ARBA" id="ARBA00022763"/>
    </source>
</evidence>
<accession>A0AAQ3M5H6</accession>
<evidence type="ECO:0000256" key="8">
    <source>
        <dbReference type="ARBA" id="ARBA00023204"/>
    </source>
</evidence>
<dbReference type="InterPro" id="IPR036388">
    <property type="entry name" value="WH-like_DNA-bd_sf"/>
</dbReference>
<evidence type="ECO:0000256" key="3">
    <source>
        <dbReference type="ARBA" id="ARBA00011918"/>
    </source>
</evidence>
<evidence type="ECO:0000256" key="5">
    <source>
        <dbReference type="ARBA" id="ARBA00022603"/>
    </source>
</evidence>
<dbReference type="PANTHER" id="PTHR10815:SF13">
    <property type="entry name" value="METHYLATED-DNA--PROTEIN-CYSTEINE METHYLTRANSFERASE"/>
    <property type="match status" value="1"/>
</dbReference>
<keyword evidence="8" id="KW-0234">DNA repair</keyword>
<evidence type="ECO:0000256" key="1">
    <source>
        <dbReference type="ARBA" id="ARBA00001286"/>
    </source>
</evidence>
<dbReference type="GO" id="GO:0032259">
    <property type="term" value="P:methylation"/>
    <property type="evidence" value="ECO:0007669"/>
    <property type="project" value="UniProtKB-KW"/>
</dbReference>
<evidence type="ECO:0000259" key="13">
    <source>
        <dbReference type="Pfam" id="PF01035"/>
    </source>
</evidence>
<protein>
    <recommendedName>
        <fullName evidence="4">Methylated-DNA--protein-cysteine methyltransferase</fullName>
        <ecNumber evidence="3">2.1.1.63</ecNumber>
    </recommendedName>
    <alternativeName>
        <fullName evidence="9">6-O-methylguanine-DNA methyltransferase</fullName>
    </alternativeName>
    <alternativeName>
        <fullName evidence="10">O-6-methylguanine-DNA-alkyltransferase</fullName>
    </alternativeName>
</protein>
<dbReference type="Pfam" id="PF01035">
    <property type="entry name" value="DNA_binding_1"/>
    <property type="match status" value="1"/>
</dbReference>